<name>A0A0V1I5U8_9BILA</name>
<comment type="caution">
    <text evidence="2">The sequence shown here is derived from an EMBL/GenBank/DDBJ whole genome shotgun (WGS) entry which is preliminary data.</text>
</comment>
<protein>
    <submittedName>
        <fullName evidence="2">Uncharacterized protein</fullName>
    </submittedName>
</protein>
<sequence>MDSVEQRQDVAEINALLLRMNGTVIHLDILIAGSDKSEHWVEAVLRPLREYIFWIGEEGIHPTDEAFYGSKDGIAGRQSQNSTETKKEGVRGTSCEMYFHNLAGICV</sequence>
<dbReference type="AlphaFoldDB" id="A0A0V1I5U8"/>
<dbReference type="EMBL" id="JYDP01000007">
    <property type="protein sequence ID" value="KRZ17317.1"/>
    <property type="molecule type" value="Genomic_DNA"/>
</dbReference>
<gene>
    <name evidence="2" type="ORF">T11_2169</name>
</gene>
<proteinExistence type="predicted"/>
<organism evidence="2 3">
    <name type="scientific">Trichinella zimbabwensis</name>
    <dbReference type="NCBI Taxonomy" id="268475"/>
    <lineage>
        <taxon>Eukaryota</taxon>
        <taxon>Metazoa</taxon>
        <taxon>Ecdysozoa</taxon>
        <taxon>Nematoda</taxon>
        <taxon>Enoplea</taxon>
        <taxon>Dorylaimia</taxon>
        <taxon>Trichinellida</taxon>
        <taxon>Trichinellidae</taxon>
        <taxon>Trichinella</taxon>
    </lineage>
</organism>
<feature type="region of interest" description="Disordered" evidence="1">
    <location>
        <begin position="71"/>
        <end position="90"/>
    </location>
</feature>
<reference evidence="2 3" key="1">
    <citation type="submission" date="2015-01" db="EMBL/GenBank/DDBJ databases">
        <title>Evolution of Trichinella species and genotypes.</title>
        <authorList>
            <person name="Korhonen P.K."/>
            <person name="Edoardo P."/>
            <person name="Giuseppe L.R."/>
            <person name="Gasser R.B."/>
        </authorList>
    </citation>
    <scope>NUCLEOTIDE SEQUENCE [LARGE SCALE GENOMIC DNA]</scope>
    <source>
        <strain evidence="2">ISS1029</strain>
    </source>
</reference>
<evidence type="ECO:0000256" key="1">
    <source>
        <dbReference type="SAM" id="MobiDB-lite"/>
    </source>
</evidence>
<dbReference type="Proteomes" id="UP000055024">
    <property type="component" value="Unassembled WGS sequence"/>
</dbReference>
<accession>A0A0V1I5U8</accession>
<evidence type="ECO:0000313" key="3">
    <source>
        <dbReference type="Proteomes" id="UP000055024"/>
    </source>
</evidence>
<keyword evidence="3" id="KW-1185">Reference proteome</keyword>
<evidence type="ECO:0000313" key="2">
    <source>
        <dbReference type="EMBL" id="KRZ17317.1"/>
    </source>
</evidence>